<dbReference type="Proteomes" id="UP001229955">
    <property type="component" value="Chromosome"/>
</dbReference>
<accession>A0AA49Q7S3</accession>
<keyword evidence="1" id="KW-1133">Transmembrane helix</keyword>
<name>A0AA49Q7S3_9BACT</name>
<reference evidence="3" key="1">
    <citation type="submission" date="2023-07" db="EMBL/GenBank/DDBJ databases">
        <authorList>
            <person name="Haufschild T."/>
            <person name="Kallscheuer N."/>
            <person name="Hammer J."/>
            <person name="Kohn T."/>
            <person name="Kabuu M."/>
            <person name="Jogler M."/>
            <person name="Wohfarth N."/>
            <person name="Heuer A."/>
            <person name="Rohde M."/>
            <person name="van Teeseling M.C.F."/>
            <person name="Jogler C."/>
        </authorList>
    </citation>
    <scope>NUCLEOTIDE SEQUENCE</scope>
    <source>
        <strain evidence="2">Strain 138</strain>
        <strain evidence="3">Strain 318</strain>
    </source>
</reference>
<sequence length="131" mass="13473">MALDGLSAVAAAALAGSLATERLVVVVKTLIPWLAAPAQDTAFTFGSREQARRLAVNAIAIAAGLTTAWLIAGDAASGPRVINVAEGLQLPWPVFGLMISGGSAFWTSIVAYASAAKDVQRDLALRSSRPL</sequence>
<protein>
    <submittedName>
        <fullName evidence="3">Uncharacterized protein</fullName>
    </submittedName>
</protein>
<keyword evidence="1" id="KW-0472">Membrane</keyword>
<proteinExistence type="predicted"/>
<feature type="transmembrane region" description="Helical" evidence="1">
    <location>
        <begin position="54"/>
        <end position="72"/>
    </location>
</feature>
<gene>
    <name evidence="2" type="ORF">Strain138_001758</name>
    <name evidence="3" type="ORF">Strain318_001757</name>
</gene>
<evidence type="ECO:0000256" key="1">
    <source>
        <dbReference type="SAM" id="Phobius"/>
    </source>
</evidence>
<accession>A0AA49Q5S0</accession>
<dbReference type="KEGG" id="pspc:Strain318_001757"/>
<organism evidence="3 4">
    <name type="scientific">Pseudogemmatithrix spongiicola</name>
    <dbReference type="NCBI Taxonomy" id="3062599"/>
    <lineage>
        <taxon>Bacteria</taxon>
        <taxon>Pseudomonadati</taxon>
        <taxon>Gemmatimonadota</taxon>
        <taxon>Gemmatimonadia</taxon>
        <taxon>Gemmatimonadales</taxon>
        <taxon>Gemmatimonadaceae</taxon>
        <taxon>Pseudogemmatithrix</taxon>
    </lineage>
</organism>
<keyword evidence="4" id="KW-1185">Reference proteome</keyword>
<dbReference type="RefSeq" id="WP_367885343.1">
    <property type="nucleotide sequence ID" value="NZ_CP130612.1"/>
</dbReference>
<evidence type="ECO:0000313" key="4">
    <source>
        <dbReference type="Proteomes" id="UP001229955"/>
    </source>
</evidence>
<evidence type="ECO:0000313" key="2">
    <source>
        <dbReference type="EMBL" id="WKW12465.1"/>
    </source>
</evidence>
<evidence type="ECO:0000313" key="3">
    <source>
        <dbReference type="EMBL" id="WKW15372.1"/>
    </source>
</evidence>
<dbReference type="EMBL" id="CP130613">
    <property type="protein sequence ID" value="WKW15372.1"/>
    <property type="molecule type" value="Genomic_DNA"/>
</dbReference>
<keyword evidence="1" id="KW-0812">Transmembrane</keyword>
<dbReference type="AlphaFoldDB" id="A0AA49Q7S3"/>
<feature type="transmembrane region" description="Helical" evidence="1">
    <location>
        <begin position="92"/>
        <end position="113"/>
    </location>
</feature>
<dbReference type="EMBL" id="CP130612">
    <property type="protein sequence ID" value="WKW12465.1"/>
    <property type="molecule type" value="Genomic_DNA"/>
</dbReference>